<evidence type="ECO:0000313" key="2">
    <source>
        <dbReference type="EMBL" id="GMT32901.1"/>
    </source>
</evidence>
<reference evidence="1" key="1">
    <citation type="submission" date="2023-10" db="EMBL/GenBank/DDBJ databases">
        <title>Genome assembly of Pristionchus species.</title>
        <authorList>
            <person name="Yoshida K."/>
            <person name="Sommer R.J."/>
        </authorList>
    </citation>
    <scope>NUCLEOTIDE SEQUENCE</scope>
    <source>
        <strain evidence="1">RS5133</strain>
    </source>
</reference>
<name>A0AAV5WMQ8_9BILA</name>
<proteinExistence type="predicted"/>
<evidence type="ECO:0000313" key="1">
    <source>
        <dbReference type="EMBL" id="GMT32900.1"/>
    </source>
</evidence>
<feature type="non-terminal residue" evidence="1">
    <location>
        <position position="1"/>
    </location>
</feature>
<protein>
    <recommendedName>
        <fullName evidence="4">BTB And C-terminal Kelch domain containing protein</fullName>
    </recommendedName>
</protein>
<dbReference type="EMBL" id="BTSY01000006">
    <property type="protein sequence ID" value="GMT32900.1"/>
    <property type="molecule type" value="Genomic_DNA"/>
</dbReference>
<evidence type="ECO:0008006" key="4">
    <source>
        <dbReference type="Google" id="ProtNLM"/>
    </source>
</evidence>
<organism evidence="1 3">
    <name type="scientific">Pristionchus fissidentatus</name>
    <dbReference type="NCBI Taxonomy" id="1538716"/>
    <lineage>
        <taxon>Eukaryota</taxon>
        <taxon>Metazoa</taxon>
        <taxon>Ecdysozoa</taxon>
        <taxon>Nematoda</taxon>
        <taxon>Chromadorea</taxon>
        <taxon>Rhabditida</taxon>
        <taxon>Rhabditina</taxon>
        <taxon>Diplogasteromorpha</taxon>
        <taxon>Diplogasteroidea</taxon>
        <taxon>Neodiplogasteridae</taxon>
        <taxon>Pristionchus</taxon>
    </lineage>
</organism>
<keyword evidence="3" id="KW-1185">Reference proteome</keyword>
<evidence type="ECO:0000313" key="3">
    <source>
        <dbReference type="Proteomes" id="UP001432322"/>
    </source>
</evidence>
<dbReference type="EMBL" id="BTSY01000006">
    <property type="protein sequence ID" value="GMT32901.1"/>
    <property type="molecule type" value="Genomic_DNA"/>
</dbReference>
<gene>
    <name evidence="1" type="ORF">PFISCL1PPCAC_24197</name>
    <name evidence="2" type="ORF">PFISCL1PPCAC_24198</name>
</gene>
<sequence length="227" mass="27602">RYNWIDIYFSASFVSRKMERIPHRRYLISDIEFAAPDSYQSNLNWSNQRMYELTERVNKNRKNFYERSRRNVFMRIFWMYNSRASEESGQQPITMENMTIREKQIVQTKFVEFLRYLYTDVTEFLNPDIIREFMSGMLYFRMEILPTFTKLLQEAGQELPFSLSFIASVEDTVRDEMYRLFVTEDPRLTTECDGDFVEANDHVWFGRKWRKNMKIIGDVASEYRLED</sequence>
<dbReference type="AlphaFoldDB" id="A0AAV5WMQ8"/>
<accession>A0AAV5WMQ8</accession>
<comment type="caution">
    <text evidence="1">The sequence shown here is derived from an EMBL/GenBank/DDBJ whole genome shotgun (WGS) entry which is preliminary data.</text>
</comment>
<dbReference type="Proteomes" id="UP001432322">
    <property type="component" value="Unassembled WGS sequence"/>
</dbReference>